<dbReference type="GO" id="GO:0005829">
    <property type="term" value="C:cytosol"/>
    <property type="evidence" value="ECO:0007669"/>
    <property type="project" value="TreeGrafter"/>
</dbReference>
<dbReference type="AlphaFoldDB" id="A0A6B1G3S5"/>
<feature type="domain" description="Formyl transferase N-terminal" evidence="1">
    <location>
        <begin position="123"/>
        <end position="202"/>
    </location>
</feature>
<accession>A0A6B1G3S5</accession>
<dbReference type="InterPro" id="IPR036477">
    <property type="entry name" value="Formyl_transf_N_sf"/>
</dbReference>
<dbReference type="InterPro" id="IPR002376">
    <property type="entry name" value="Formyl_transf_N"/>
</dbReference>
<dbReference type="Pfam" id="PF00551">
    <property type="entry name" value="Formyl_trans_N"/>
    <property type="match status" value="1"/>
</dbReference>
<evidence type="ECO:0000259" key="1">
    <source>
        <dbReference type="Pfam" id="PF00551"/>
    </source>
</evidence>
<dbReference type="EMBL" id="VYDA01000330">
    <property type="protein sequence ID" value="MYH61845.1"/>
    <property type="molecule type" value="Genomic_DNA"/>
</dbReference>
<organism evidence="2">
    <name type="scientific">Caldilineaceae bacterium SB0675_bin_29</name>
    <dbReference type="NCBI Taxonomy" id="2605266"/>
    <lineage>
        <taxon>Bacteria</taxon>
        <taxon>Bacillati</taxon>
        <taxon>Chloroflexota</taxon>
        <taxon>Caldilineae</taxon>
        <taxon>Caldilineales</taxon>
        <taxon>Caldilineaceae</taxon>
    </lineage>
</organism>
<dbReference type="PANTHER" id="PTHR11138:SF5">
    <property type="entry name" value="METHIONYL-TRNA FORMYLTRANSFERASE, MITOCHONDRIAL"/>
    <property type="match status" value="1"/>
</dbReference>
<dbReference type="GO" id="GO:0004479">
    <property type="term" value="F:methionyl-tRNA formyltransferase activity"/>
    <property type="evidence" value="ECO:0007669"/>
    <property type="project" value="TreeGrafter"/>
</dbReference>
<protein>
    <recommendedName>
        <fullName evidence="1">Formyl transferase N-terminal domain-containing protein</fullName>
    </recommendedName>
</protein>
<proteinExistence type="predicted"/>
<name>A0A6B1G3S5_9CHLR</name>
<reference evidence="2" key="1">
    <citation type="submission" date="2019-09" db="EMBL/GenBank/DDBJ databases">
        <title>Characterisation of the sponge microbiome using genome-centric metagenomics.</title>
        <authorList>
            <person name="Engelberts J.P."/>
            <person name="Robbins S.J."/>
            <person name="De Goeij J.M."/>
            <person name="Aranda M."/>
            <person name="Bell S.C."/>
            <person name="Webster N.S."/>
        </authorList>
    </citation>
    <scope>NUCLEOTIDE SEQUENCE</scope>
    <source>
        <strain evidence="2">SB0675_bin_29</strain>
    </source>
</reference>
<dbReference type="CDD" id="cd08369">
    <property type="entry name" value="FMT_core"/>
    <property type="match status" value="1"/>
</dbReference>
<comment type="caution">
    <text evidence="2">The sequence shown here is derived from an EMBL/GenBank/DDBJ whole genome shotgun (WGS) entry which is preliminary data.</text>
</comment>
<gene>
    <name evidence="2" type="ORF">F4148_08780</name>
</gene>
<dbReference type="Gene3D" id="3.40.50.170">
    <property type="entry name" value="Formyl transferase, N-terminal domain"/>
    <property type="match status" value="1"/>
</dbReference>
<feature type="non-terminal residue" evidence="2">
    <location>
        <position position="215"/>
    </location>
</feature>
<sequence length="215" mass="23528">MRTLLMGMSGQFSHIVLERLLAHSFDVVAILVAGPRNVPLRVVIPAGGNTLPHWRRELELPLLNPTVALAPVAREKTSVNRGRGRHDSALYSVQVPASPLARAVTEGIPVFECGKVGHVTTTSWLKALDLDVVCVACWNSIVPPDVLDIPRFGFLNVHPSLLPAYRGPFPLFWQFRMGETAMGVTVHWMDDGLDTGDIAGHREIQFEDGVRGAEA</sequence>
<dbReference type="PANTHER" id="PTHR11138">
    <property type="entry name" value="METHIONYL-TRNA FORMYLTRANSFERASE"/>
    <property type="match status" value="1"/>
</dbReference>
<dbReference type="SUPFAM" id="SSF53328">
    <property type="entry name" value="Formyltransferase"/>
    <property type="match status" value="1"/>
</dbReference>
<evidence type="ECO:0000313" key="2">
    <source>
        <dbReference type="EMBL" id="MYH61845.1"/>
    </source>
</evidence>